<dbReference type="SUPFAM" id="SSF56059">
    <property type="entry name" value="Glutathione synthetase ATP-binding domain-like"/>
    <property type="match status" value="1"/>
</dbReference>
<evidence type="ECO:0000256" key="13">
    <source>
        <dbReference type="PROSITE-ProRule" id="PRU00409"/>
    </source>
</evidence>
<dbReference type="InterPro" id="IPR013815">
    <property type="entry name" value="ATP_grasp_subdomain_1"/>
</dbReference>
<dbReference type="InterPro" id="IPR020560">
    <property type="entry name" value="PRibGlycinamide_synth_C-dom"/>
</dbReference>
<dbReference type="RefSeq" id="WP_269277527.1">
    <property type="nucleotide sequence ID" value="NZ_JAPVOI010000004.1"/>
</dbReference>
<dbReference type="PROSITE" id="PS00184">
    <property type="entry name" value="GARS"/>
    <property type="match status" value="1"/>
</dbReference>
<dbReference type="InterPro" id="IPR000115">
    <property type="entry name" value="PRibGlycinamide_synth"/>
</dbReference>
<dbReference type="NCBIfam" id="TIGR00877">
    <property type="entry name" value="purD"/>
    <property type="match status" value="1"/>
</dbReference>
<comment type="catalytic activity">
    <reaction evidence="12">
        <text>5-phospho-beta-D-ribosylamine + glycine + ATP = N(1)-(5-phospho-beta-D-ribosyl)glycinamide + ADP + phosphate + H(+)</text>
        <dbReference type="Rhea" id="RHEA:17453"/>
        <dbReference type="ChEBI" id="CHEBI:15378"/>
        <dbReference type="ChEBI" id="CHEBI:30616"/>
        <dbReference type="ChEBI" id="CHEBI:43474"/>
        <dbReference type="ChEBI" id="CHEBI:57305"/>
        <dbReference type="ChEBI" id="CHEBI:58681"/>
        <dbReference type="ChEBI" id="CHEBI:143788"/>
        <dbReference type="ChEBI" id="CHEBI:456216"/>
        <dbReference type="EC" id="6.3.4.13"/>
    </reaction>
</comment>
<dbReference type="InterPro" id="IPR037123">
    <property type="entry name" value="PRibGlycinamide_synth_C_sf"/>
</dbReference>
<dbReference type="InterPro" id="IPR020559">
    <property type="entry name" value="PRibGlycinamide_synth_CS"/>
</dbReference>
<comment type="cofactor">
    <cofactor evidence="1">
        <name>Mn(2+)</name>
        <dbReference type="ChEBI" id="CHEBI:29035"/>
    </cofactor>
</comment>
<evidence type="ECO:0000256" key="1">
    <source>
        <dbReference type="ARBA" id="ARBA00001936"/>
    </source>
</evidence>
<proteinExistence type="inferred from homology"/>
<keyword evidence="6 13" id="KW-0547">Nucleotide-binding</keyword>
<evidence type="ECO:0000313" key="15">
    <source>
        <dbReference type="EMBL" id="MCZ4090092.1"/>
    </source>
</evidence>
<gene>
    <name evidence="12 15" type="primary">purD</name>
    <name evidence="15" type="ORF">O3W52_08420</name>
</gene>
<evidence type="ECO:0000256" key="10">
    <source>
        <dbReference type="ARBA" id="ARBA00042242"/>
    </source>
</evidence>
<keyword evidence="16" id="KW-1185">Reference proteome</keyword>
<dbReference type="Gene3D" id="3.40.50.20">
    <property type="match status" value="1"/>
</dbReference>
<keyword evidence="5 12" id="KW-0436">Ligase</keyword>
<dbReference type="SMART" id="SM01210">
    <property type="entry name" value="GARS_C"/>
    <property type="match status" value="1"/>
</dbReference>
<dbReference type="SUPFAM" id="SSF52440">
    <property type="entry name" value="PreATP-grasp domain"/>
    <property type="match status" value="1"/>
</dbReference>
<dbReference type="InterPro" id="IPR011761">
    <property type="entry name" value="ATP-grasp"/>
</dbReference>
<evidence type="ECO:0000256" key="4">
    <source>
        <dbReference type="ARBA" id="ARBA00013255"/>
    </source>
</evidence>
<dbReference type="HAMAP" id="MF_00138">
    <property type="entry name" value="GARS"/>
    <property type="match status" value="1"/>
</dbReference>
<evidence type="ECO:0000256" key="11">
    <source>
        <dbReference type="ARBA" id="ARBA00042864"/>
    </source>
</evidence>
<organism evidence="15 16">
    <name type="scientific">Sinorhizobium psoraleae</name>
    <dbReference type="NCBI Taxonomy" id="520838"/>
    <lineage>
        <taxon>Bacteria</taxon>
        <taxon>Pseudomonadati</taxon>
        <taxon>Pseudomonadota</taxon>
        <taxon>Alphaproteobacteria</taxon>
        <taxon>Hyphomicrobiales</taxon>
        <taxon>Rhizobiaceae</taxon>
        <taxon>Sinorhizobium/Ensifer group</taxon>
        <taxon>Sinorhizobium</taxon>
    </lineage>
</organism>
<dbReference type="SUPFAM" id="SSF51246">
    <property type="entry name" value="Rudiment single hybrid motif"/>
    <property type="match status" value="1"/>
</dbReference>
<evidence type="ECO:0000256" key="8">
    <source>
        <dbReference type="ARBA" id="ARBA00022840"/>
    </source>
</evidence>
<dbReference type="PANTHER" id="PTHR43472">
    <property type="entry name" value="PHOSPHORIBOSYLAMINE--GLYCINE LIGASE"/>
    <property type="match status" value="1"/>
</dbReference>
<evidence type="ECO:0000313" key="16">
    <source>
        <dbReference type="Proteomes" id="UP001079430"/>
    </source>
</evidence>
<dbReference type="PROSITE" id="PS50975">
    <property type="entry name" value="ATP_GRASP"/>
    <property type="match status" value="1"/>
</dbReference>
<evidence type="ECO:0000256" key="3">
    <source>
        <dbReference type="ARBA" id="ARBA00005174"/>
    </source>
</evidence>
<reference evidence="15" key="1">
    <citation type="submission" date="2022-10" db="EMBL/GenBank/DDBJ databases">
        <title>Whole genome sequencing of three plant growth promoting bacteria isolated from Vachellia tortilis subsp. raddiana in Morocco.</title>
        <authorList>
            <person name="Hnini M."/>
            <person name="Zouagui R."/>
            <person name="Zouagui H."/>
            <person name="Chemao Elfihri M.-W."/>
            <person name="Ibrahimi A."/>
            <person name="Sbabou L."/>
            <person name="Aurag J."/>
        </authorList>
    </citation>
    <scope>NUCLEOTIDE SEQUENCE</scope>
    <source>
        <strain evidence="15">LMR678</strain>
    </source>
</reference>
<dbReference type="SMART" id="SM01209">
    <property type="entry name" value="GARS_A"/>
    <property type="match status" value="1"/>
</dbReference>
<name>A0ABT4KDX0_9HYPH</name>
<protein>
    <recommendedName>
        <fullName evidence="4 12">Phosphoribosylamine--glycine ligase</fullName>
        <ecNumber evidence="4 12">6.3.4.13</ecNumber>
    </recommendedName>
    <alternativeName>
        <fullName evidence="12">GARS</fullName>
    </alternativeName>
    <alternativeName>
        <fullName evidence="10 12">Glycinamide ribonucleotide synthetase</fullName>
    </alternativeName>
    <alternativeName>
        <fullName evidence="11 12">Phosphoribosylglycinamide synthetase</fullName>
    </alternativeName>
</protein>
<dbReference type="InterPro" id="IPR020561">
    <property type="entry name" value="PRibGlycinamid_synth_ATP-grasp"/>
</dbReference>
<evidence type="ECO:0000256" key="9">
    <source>
        <dbReference type="ARBA" id="ARBA00038345"/>
    </source>
</evidence>
<comment type="pathway">
    <text evidence="3 12">Purine metabolism; IMP biosynthesis via de novo pathway; N(1)-(5-phospho-D-ribosyl)glycinamide from 5-phospho-alpha-D-ribose 1-diphosphate: step 2/2.</text>
</comment>
<dbReference type="Proteomes" id="UP001079430">
    <property type="component" value="Unassembled WGS sequence"/>
</dbReference>
<accession>A0ABT4KDX0</accession>
<keyword evidence="8 13" id="KW-0067">ATP-binding</keyword>
<dbReference type="Gene3D" id="3.30.470.20">
    <property type="entry name" value="ATP-grasp fold, B domain"/>
    <property type="match status" value="1"/>
</dbReference>
<dbReference type="EC" id="6.3.4.13" evidence="4 12"/>
<dbReference type="InterPro" id="IPR020562">
    <property type="entry name" value="PRibGlycinamide_synth_N"/>
</dbReference>
<dbReference type="InterPro" id="IPR016185">
    <property type="entry name" value="PreATP-grasp_dom_sf"/>
</dbReference>
<feature type="domain" description="ATP-grasp" evidence="14">
    <location>
        <begin position="107"/>
        <end position="312"/>
    </location>
</feature>
<evidence type="ECO:0000256" key="7">
    <source>
        <dbReference type="ARBA" id="ARBA00022755"/>
    </source>
</evidence>
<evidence type="ECO:0000256" key="12">
    <source>
        <dbReference type="HAMAP-Rule" id="MF_00138"/>
    </source>
</evidence>
<comment type="similarity">
    <text evidence="9 12">Belongs to the GARS family.</text>
</comment>
<dbReference type="Gene3D" id="3.90.600.10">
    <property type="entry name" value="Phosphoribosylglycinamide synthetase, C-terminal domain"/>
    <property type="match status" value="1"/>
</dbReference>
<sequence>MKVLLIGSGGREHALAWKIAQSPKLTALYAAPGNPGIAEEAAIVALDVDNQQAVVDFCQRTAIDFVVIGPEAPLVAGLADTLRAAGIPVFGPSAAAAQLEGSKGFTKDLCAKYGIPTGAYKRFTEAEPAKAYVREQGAPIVIKADGLAAGKGVTVAMTLDDALAAVDECFAGTFGSAGAEVVVEAYLDGEEASFFCLCDGRNVLPLASAQDHKRVGDGDTGPNTGGMGAYSPAPVMTAEMVERTMKEIIEPTMRGMAESGYPFTGVFFAGLMITKNGPELIEYNVRFGDPECQVLMMRMKSDLLPLLYAAATGTLGDMSIEWRDEAALTVVMASRGYPGAYEKNTPITALPDESATTKVFHAGTAIKDGRLVATGGRVLNVTAMGESVSSANDAAYTVLRGVSWENGFYRRDIGWRAVARETAWTTVILGRTDQKHKRDRF</sequence>
<evidence type="ECO:0000256" key="5">
    <source>
        <dbReference type="ARBA" id="ARBA00022598"/>
    </source>
</evidence>
<evidence type="ECO:0000256" key="2">
    <source>
        <dbReference type="ARBA" id="ARBA00001946"/>
    </source>
</evidence>
<dbReference type="Pfam" id="PF02844">
    <property type="entry name" value="GARS_N"/>
    <property type="match status" value="1"/>
</dbReference>
<dbReference type="EMBL" id="JAPVOI010000004">
    <property type="protein sequence ID" value="MCZ4090092.1"/>
    <property type="molecule type" value="Genomic_DNA"/>
</dbReference>
<dbReference type="PANTHER" id="PTHR43472:SF1">
    <property type="entry name" value="PHOSPHORIBOSYLAMINE--GLYCINE LIGASE, CHLOROPLASTIC"/>
    <property type="match status" value="1"/>
</dbReference>
<dbReference type="Pfam" id="PF01071">
    <property type="entry name" value="GARS_A"/>
    <property type="match status" value="1"/>
</dbReference>
<evidence type="ECO:0000256" key="6">
    <source>
        <dbReference type="ARBA" id="ARBA00022741"/>
    </source>
</evidence>
<comment type="caution">
    <text evidence="15">The sequence shown here is derived from an EMBL/GenBank/DDBJ whole genome shotgun (WGS) entry which is preliminary data.</text>
</comment>
<dbReference type="Gene3D" id="3.30.1490.20">
    <property type="entry name" value="ATP-grasp fold, A domain"/>
    <property type="match status" value="1"/>
</dbReference>
<keyword evidence="7 12" id="KW-0658">Purine biosynthesis</keyword>
<dbReference type="GO" id="GO:0004637">
    <property type="term" value="F:phosphoribosylamine-glycine ligase activity"/>
    <property type="evidence" value="ECO:0007669"/>
    <property type="project" value="UniProtKB-EC"/>
</dbReference>
<comment type="cofactor">
    <cofactor evidence="2">
        <name>Mg(2+)</name>
        <dbReference type="ChEBI" id="CHEBI:18420"/>
    </cofactor>
</comment>
<dbReference type="InterPro" id="IPR011054">
    <property type="entry name" value="Rudment_hybrid_motif"/>
</dbReference>
<dbReference type="Pfam" id="PF02843">
    <property type="entry name" value="GARS_C"/>
    <property type="match status" value="1"/>
</dbReference>
<evidence type="ECO:0000259" key="14">
    <source>
        <dbReference type="PROSITE" id="PS50975"/>
    </source>
</evidence>